<reference evidence="2 3" key="1">
    <citation type="journal article" date="2015" name="Fungal Genet. Biol.">
        <title>Evolution of novel wood decay mechanisms in Agaricales revealed by the genome sequences of Fistulina hepatica and Cylindrobasidium torrendii.</title>
        <authorList>
            <person name="Floudas D."/>
            <person name="Held B.W."/>
            <person name="Riley R."/>
            <person name="Nagy L.G."/>
            <person name="Koehler G."/>
            <person name="Ransdell A.S."/>
            <person name="Younus H."/>
            <person name="Chow J."/>
            <person name="Chiniquy J."/>
            <person name="Lipzen A."/>
            <person name="Tritt A."/>
            <person name="Sun H."/>
            <person name="Haridas S."/>
            <person name="LaButti K."/>
            <person name="Ohm R.A."/>
            <person name="Kues U."/>
            <person name="Blanchette R.A."/>
            <person name="Grigoriev I.V."/>
            <person name="Minto R.E."/>
            <person name="Hibbett D.S."/>
        </authorList>
    </citation>
    <scope>NUCLEOTIDE SEQUENCE [LARGE SCALE GENOMIC DNA]</scope>
    <source>
        <strain evidence="2 3">FP15055 ss-10</strain>
    </source>
</reference>
<dbReference type="EMBL" id="KN880521">
    <property type="protein sequence ID" value="KIY67625.1"/>
    <property type="molecule type" value="Genomic_DNA"/>
</dbReference>
<dbReference type="Proteomes" id="UP000054007">
    <property type="component" value="Unassembled WGS sequence"/>
</dbReference>
<gene>
    <name evidence="2" type="ORF">CYLTODRAFT_490461</name>
</gene>
<name>A0A0D7BBK0_9AGAR</name>
<sequence>MSFAYGQVPMKGSLSVATRNVLGPSIQPSNVTFSPRKGNTMSPFLRNALNAAAMSVDTPPASSSRRSPMVYDTPMGSPMNVDEDIWSPVAQCATQLFPGTAENHTSTSEDDDLFEESHFNPSIVVTGSSPPSSPGPFTSTPAVERTQASSSTTPRNPLPPHLASALNLSTILEESSESPRSATTSVPDSPGNPFWDPAASRASSAAITPPSSPAPSPATRYAPTHNPFATPAHPSRAARTLPSTTPAYSPAADPGESDEPELVMPDVKAIALLYASHSDKAVRQALATSEFEEFGPLAQYALFFLANVDNEMLDQIVKTDDYVAACANDGELTAPENLGGVVRVAGGAMWSSDGRKIVFEGILFDVLMMLGRRRNLREWNKRLGEWLGFPDGFMDEWLELLRDARVVDF</sequence>
<feature type="compositionally biased region" description="Low complexity" evidence="1">
    <location>
        <begin position="197"/>
        <end position="209"/>
    </location>
</feature>
<feature type="compositionally biased region" description="Polar residues" evidence="1">
    <location>
        <begin position="146"/>
        <end position="155"/>
    </location>
</feature>
<evidence type="ECO:0000256" key="1">
    <source>
        <dbReference type="SAM" id="MobiDB-lite"/>
    </source>
</evidence>
<keyword evidence="3" id="KW-1185">Reference proteome</keyword>
<evidence type="ECO:0000313" key="3">
    <source>
        <dbReference type="Proteomes" id="UP000054007"/>
    </source>
</evidence>
<feature type="compositionally biased region" description="Polar residues" evidence="1">
    <location>
        <begin position="166"/>
        <end position="187"/>
    </location>
</feature>
<evidence type="ECO:0000313" key="2">
    <source>
        <dbReference type="EMBL" id="KIY67625.1"/>
    </source>
</evidence>
<organism evidence="2 3">
    <name type="scientific">Cylindrobasidium torrendii FP15055 ss-10</name>
    <dbReference type="NCBI Taxonomy" id="1314674"/>
    <lineage>
        <taxon>Eukaryota</taxon>
        <taxon>Fungi</taxon>
        <taxon>Dikarya</taxon>
        <taxon>Basidiomycota</taxon>
        <taxon>Agaricomycotina</taxon>
        <taxon>Agaricomycetes</taxon>
        <taxon>Agaricomycetidae</taxon>
        <taxon>Agaricales</taxon>
        <taxon>Marasmiineae</taxon>
        <taxon>Physalacriaceae</taxon>
        <taxon>Cylindrobasidium</taxon>
    </lineage>
</organism>
<protein>
    <submittedName>
        <fullName evidence="2">Uncharacterized protein</fullName>
    </submittedName>
</protein>
<feature type="region of interest" description="Disordered" evidence="1">
    <location>
        <begin position="121"/>
        <end position="260"/>
    </location>
</feature>
<dbReference type="AlphaFoldDB" id="A0A0D7BBK0"/>
<accession>A0A0D7BBK0</accession>
<proteinExistence type="predicted"/>
<feature type="compositionally biased region" description="Low complexity" evidence="1">
    <location>
        <begin position="121"/>
        <end position="141"/>
    </location>
</feature>